<name>A0ABZ0CNC6_9BURK</name>
<proteinExistence type="predicted"/>
<gene>
    <name evidence="1" type="ORF">RXV79_16330</name>
</gene>
<accession>A0ABZ0CNC6</accession>
<dbReference type="Proteomes" id="UP001303946">
    <property type="component" value="Chromosome"/>
</dbReference>
<reference evidence="1 2" key="1">
    <citation type="submission" date="2023-10" db="EMBL/GenBank/DDBJ databases">
        <title>Bacteria for the degradation of biodegradable plastic PBAT(Polybutylene adipate terephthalate).</title>
        <authorList>
            <person name="Weon H.-Y."/>
            <person name="Yeon J."/>
        </authorList>
    </citation>
    <scope>NUCLEOTIDE SEQUENCE [LARGE SCALE GENOMIC DNA]</scope>
    <source>
        <strain evidence="1 2">SBD 7-3</strain>
    </source>
</reference>
<protein>
    <submittedName>
        <fullName evidence="1">Uncharacterized protein</fullName>
    </submittedName>
</protein>
<evidence type="ECO:0000313" key="2">
    <source>
        <dbReference type="Proteomes" id="UP001303946"/>
    </source>
</evidence>
<dbReference type="RefSeq" id="WP_316698955.1">
    <property type="nucleotide sequence ID" value="NZ_CP136336.1"/>
</dbReference>
<sequence length="147" mass="15664">MMSQITFPSGTQFANLAAIKAAIKEARDLARADAVETCGGGVIQSRGCSLRVVDAKGNLLKGEAESWMWSGTGKSLLDAVMEARYTKGASELSISGGFNYAETPRALADGDYDPWVTDWEVVIWKREPEKQASASTLIGLTPHPAAA</sequence>
<evidence type="ECO:0000313" key="1">
    <source>
        <dbReference type="EMBL" id="WOB06490.1"/>
    </source>
</evidence>
<keyword evidence="2" id="KW-1185">Reference proteome</keyword>
<organism evidence="1 2">
    <name type="scientific">Piscinibacter gummiphilus</name>
    <dbReference type="NCBI Taxonomy" id="946333"/>
    <lineage>
        <taxon>Bacteria</taxon>
        <taxon>Pseudomonadati</taxon>
        <taxon>Pseudomonadota</taxon>
        <taxon>Betaproteobacteria</taxon>
        <taxon>Burkholderiales</taxon>
        <taxon>Sphaerotilaceae</taxon>
        <taxon>Piscinibacter</taxon>
    </lineage>
</organism>
<dbReference type="EMBL" id="CP136336">
    <property type="protein sequence ID" value="WOB06490.1"/>
    <property type="molecule type" value="Genomic_DNA"/>
</dbReference>